<reference evidence="3" key="1">
    <citation type="journal article" date="2020" name="bioRxiv">
        <title>Comparative genomics of Chlamydomonas.</title>
        <authorList>
            <person name="Craig R.J."/>
            <person name="Hasan A.R."/>
            <person name="Ness R.W."/>
            <person name="Keightley P.D."/>
        </authorList>
    </citation>
    <scope>NUCLEOTIDE SEQUENCE</scope>
    <source>
        <strain evidence="3">CCAP 11/70</strain>
    </source>
</reference>
<feature type="region of interest" description="Disordered" evidence="2">
    <location>
        <begin position="524"/>
        <end position="574"/>
    </location>
</feature>
<gene>
    <name evidence="3" type="ORF">HYH03_010144</name>
</gene>
<dbReference type="Proteomes" id="UP000612055">
    <property type="component" value="Unassembled WGS sequence"/>
</dbReference>
<feature type="region of interest" description="Disordered" evidence="2">
    <location>
        <begin position="319"/>
        <end position="348"/>
    </location>
</feature>
<evidence type="ECO:0000256" key="2">
    <source>
        <dbReference type="SAM" id="MobiDB-lite"/>
    </source>
</evidence>
<feature type="compositionally biased region" description="Gly residues" evidence="2">
    <location>
        <begin position="329"/>
        <end position="341"/>
    </location>
</feature>
<keyword evidence="4" id="KW-1185">Reference proteome</keyword>
<sequence>MASAVTLDLARTRHHRKPRADLCLVPFLGAPLDACRRITELVVRSGSPDDALSGAVLLALLPRLPQLRTLRLLTPVTGPAPSLDEAVAAAALDTLPHLTTVQVQSFDWLSSLSPRFSAQLTWLEALAFAYGPDDMYMHLVLAAMTSLRHVTLDAGTNGFFHPSEVLEILDALPPSVEHLCLRHLEVHEDLDVRYAATCRLAGGTLTEVVVEVARDDAGDKPTAQHIADFQSAALLPSRALGPRLQRLDLRVTAYLGDGLVEPDELSELLARCDAVSLAQLKLAQEAGEGAKEAALLVALLFGVPEQLQWNSRVAGTVPLRQPSCQTDGAGPGSAGSQGSGGAERQWPHPPLALVPVAELVERAVLRMAASAPAADSNEALPDALHQLRHGCGRTADGSQVLLTGKVVQELLAADTPEPLAQWVRELADGVMPGIGWGPDREPLQRRIGWLEVLPSAGALVLTCGSAAAAQRVRGELRRMLRQNERGAWSFAWQQGPLEGIDLVRTPLPLDRALVQELQALWDGAEGGAPSANSPQSGSAPSGDTTGAHGSPGAGPGGSSGDPTGPSPGPQRDLGGTRSAVAVEQLRSLLEAWEGLRALPPPQYLDARSAAYLKHRAMWEADYGDDLRW</sequence>
<dbReference type="EMBL" id="JAEHOE010000052">
    <property type="protein sequence ID" value="KAG2491576.1"/>
    <property type="molecule type" value="Genomic_DNA"/>
</dbReference>
<organism evidence="3 4">
    <name type="scientific">Edaphochlamys debaryana</name>
    <dbReference type="NCBI Taxonomy" id="47281"/>
    <lineage>
        <taxon>Eukaryota</taxon>
        <taxon>Viridiplantae</taxon>
        <taxon>Chlorophyta</taxon>
        <taxon>core chlorophytes</taxon>
        <taxon>Chlorophyceae</taxon>
        <taxon>CS clade</taxon>
        <taxon>Chlamydomonadales</taxon>
        <taxon>Chlamydomonadales incertae sedis</taxon>
        <taxon>Edaphochlamys</taxon>
    </lineage>
</organism>
<dbReference type="AlphaFoldDB" id="A0A836BWC3"/>
<evidence type="ECO:0000256" key="1">
    <source>
        <dbReference type="ARBA" id="ARBA00004430"/>
    </source>
</evidence>
<feature type="compositionally biased region" description="Polar residues" evidence="2">
    <location>
        <begin position="530"/>
        <end position="543"/>
    </location>
</feature>
<accession>A0A836BWC3</accession>
<dbReference type="InterPro" id="IPR032675">
    <property type="entry name" value="LRR_dom_sf"/>
</dbReference>
<dbReference type="Gene3D" id="3.80.10.10">
    <property type="entry name" value="Ribonuclease Inhibitor"/>
    <property type="match status" value="1"/>
</dbReference>
<dbReference type="GO" id="GO:0005930">
    <property type="term" value="C:axoneme"/>
    <property type="evidence" value="ECO:0007669"/>
    <property type="project" value="UniProtKB-SubCell"/>
</dbReference>
<evidence type="ECO:0000313" key="3">
    <source>
        <dbReference type="EMBL" id="KAG2491576.1"/>
    </source>
</evidence>
<comment type="caution">
    <text evidence="3">The sequence shown here is derived from an EMBL/GenBank/DDBJ whole genome shotgun (WGS) entry which is preliminary data.</text>
</comment>
<proteinExistence type="predicted"/>
<protein>
    <submittedName>
        <fullName evidence="3">Uncharacterized protein</fullName>
    </submittedName>
</protein>
<feature type="compositionally biased region" description="Gly residues" evidence="2">
    <location>
        <begin position="549"/>
        <end position="559"/>
    </location>
</feature>
<name>A0A836BWC3_9CHLO</name>
<evidence type="ECO:0000313" key="4">
    <source>
        <dbReference type="Proteomes" id="UP000612055"/>
    </source>
</evidence>
<comment type="subcellular location">
    <subcellularLocation>
        <location evidence="1">Cytoplasm</location>
        <location evidence="1">Cytoskeleton</location>
        <location evidence="1">Cilium axoneme</location>
    </subcellularLocation>
</comment>